<feature type="transmembrane region" description="Helical" evidence="1">
    <location>
        <begin position="12"/>
        <end position="30"/>
    </location>
</feature>
<dbReference type="RefSeq" id="WP_153420593.1">
    <property type="nucleotide sequence ID" value="NZ_WFLM01000003.1"/>
</dbReference>
<keyword evidence="1" id="KW-1133">Transmembrane helix</keyword>
<reference evidence="2 3" key="1">
    <citation type="submission" date="2019-10" db="EMBL/GenBank/DDBJ databases">
        <title>New species of Slilvanegrellaceae.</title>
        <authorList>
            <person name="Pitt A."/>
            <person name="Hahn M.W."/>
        </authorList>
    </citation>
    <scope>NUCLEOTIDE SEQUENCE [LARGE SCALE GENOMIC DNA]</scope>
    <source>
        <strain evidence="2 3">SP-Ram-0.45-NSY-1</strain>
    </source>
</reference>
<keyword evidence="1" id="KW-0812">Transmembrane</keyword>
<comment type="caution">
    <text evidence="2">The sequence shown here is derived from an EMBL/GenBank/DDBJ whole genome shotgun (WGS) entry which is preliminary data.</text>
</comment>
<dbReference type="Proteomes" id="UP000437748">
    <property type="component" value="Unassembled WGS sequence"/>
</dbReference>
<dbReference type="AlphaFoldDB" id="A0A6N6VVF4"/>
<keyword evidence="1" id="KW-0472">Membrane</keyword>
<dbReference type="OrthoDB" id="5290273at2"/>
<proteinExistence type="predicted"/>
<evidence type="ECO:0000313" key="3">
    <source>
        <dbReference type="Proteomes" id="UP000437748"/>
    </source>
</evidence>
<keyword evidence="3" id="KW-1185">Reference proteome</keyword>
<organism evidence="2 3">
    <name type="scientific">Silvanigrella paludirubra</name>
    <dbReference type="NCBI Taxonomy" id="2499159"/>
    <lineage>
        <taxon>Bacteria</taxon>
        <taxon>Pseudomonadati</taxon>
        <taxon>Bdellovibrionota</taxon>
        <taxon>Oligoflexia</taxon>
        <taxon>Silvanigrellales</taxon>
        <taxon>Silvanigrellaceae</taxon>
        <taxon>Silvanigrella</taxon>
    </lineage>
</organism>
<accession>A0A6N6VVF4</accession>
<name>A0A6N6VVF4_9BACT</name>
<dbReference type="EMBL" id="WFLM01000003">
    <property type="protein sequence ID" value="KAB8039194.1"/>
    <property type="molecule type" value="Genomic_DNA"/>
</dbReference>
<sequence>MNLFLKKTNAVNLSFIIIFTGVLILILSLYNSKKTNINFVIKNIQNISTQIEQSIKNNNYNINEIIDTNLIPESVSKFEINNQENNLIKIDKNIYIDKLSKDNFFSIKKSSPILINEKEVAIINYEIPINFINVINLSIFTLLLFLFLIILYLNKNKELKNNKEYIFSKEFNNYLNKFFSHDLRKPFNLLKLYINNIEKKQSNEINDIILSEINKSIINIESFSTSILEYTENKNNNFKKISIFDLIEKIKIDLCLNSNFINNINNDNYLYCSEINLIKSFHLIDKYITKNIKSKNNYFILMEYTKIKKQNFLKIVFTFNGILIDKNDANKILAPFYLNKNNVNNNLDMVIVKKFIESHEGFITCNLKDKNVEILILIPTVSK</sequence>
<evidence type="ECO:0000313" key="2">
    <source>
        <dbReference type="EMBL" id="KAB8039194.1"/>
    </source>
</evidence>
<evidence type="ECO:0000256" key="1">
    <source>
        <dbReference type="SAM" id="Phobius"/>
    </source>
</evidence>
<feature type="transmembrane region" description="Helical" evidence="1">
    <location>
        <begin position="134"/>
        <end position="153"/>
    </location>
</feature>
<protein>
    <submittedName>
        <fullName evidence="2">Uncharacterized protein</fullName>
    </submittedName>
</protein>
<gene>
    <name evidence="2" type="ORF">GCL60_10095</name>
</gene>